<feature type="domain" description="Methyl-accepting transducer" evidence="9">
    <location>
        <begin position="386"/>
        <end position="622"/>
    </location>
</feature>
<comment type="subcellular location">
    <subcellularLocation>
        <location evidence="1">Membrane</location>
        <topology evidence="1">Multi-pass membrane protein</topology>
    </subcellularLocation>
</comment>
<evidence type="ECO:0000259" key="10">
    <source>
        <dbReference type="PROSITE" id="PS50885"/>
    </source>
</evidence>
<dbReference type="PANTHER" id="PTHR32089">
    <property type="entry name" value="METHYL-ACCEPTING CHEMOTAXIS PROTEIN MCPB"/>
    <property type="match status" value="1"/>
</dbReference>
<evidence type="ECO:0000256" key="3">
    <source>
        <dbReference type="ARBA" id="ARBA00022989"/>
    </source>
</evidence>
<dbReference type="PROSITE" id="PS50885">
    <property type="entry name" value="HAMP"/>
    <property type="match status" value="1"/>
</dbReference>
<dbReference type="SUPFAM" id="SSF58104">
    <property type="entry name" value="Methyl-accepting chemotaxis protein (MCP) signaling domain"/>
    <property type="match status" value="1"/>
</dbReference>
<dbReference type="GO" id="GO:0007165">
    <property type="term" value="P:signal transduction"/>
    <property type="evidence" value="ECO:0007669"/>
    <property type="project" value="UniProtKB-KW"/>
</dbReference>
<keyword evidence="2 8" id="KW-0812">Transmembrane</keyword>
<dbReference type="KEGG" id="emo:DM558_10930"/>
<evidence type="ECO:0000313" key="12">
    <source>
        <dbReference type="Proteomes" id="UP000273143"/>
    </source>
</evidence>
<dbReference type="Gene3D" id="1.10.287.950">
    <property type="entry name" value="Methyl-accepting chemotaxis protein"/>
    <property type="match status" value="1"/>
</dbReference>
<dbReference type="PANTHER" id="PTHR32089:SF119">
    <property type="entry name" value="METHYL-ACCEPTING CHEMOTAXIS PROTEIN CTPL"/>
    <property type="match status" value="1"/>
</dbReference>
<proteinExistence type="inferred from homology"/>
<evidence type="ECO:0000256" key="5">
    <source>
        <dbReference type="ARBA" id="ARBA00023224"/>
    </source>
</evidence>
<reference evidence="12" key="1">
    <citation type="submission" date="2018-06" db="EMBL/GenBank/DDBJ databases">
        <title>Complete genome of Pseudomonas insecticola strain QZS01.</title>
        <authorList>
            <person name="Wang J."/>
            <person name="Su Q."/>
        </authorList>
    </citation>
    <scope>NUCLEOTIDE SEQUENCE [LARGE SCALE GENOMIC DNA]</scope>
    <source>
        <strain evidence="12">QZS01</strain>
    </source>
</reference>
<name>A0A3S9XFP2_9GAMM</name>
<evidence type="ECO:0000256" key="4">
    <source>
        <dbReference type="ARBA" id="ARBA00023136"/>
    </source>
</evidence>
<evidence type="ECO:0000259" key="9">
    <source>
        <dbReference type="PROSITE" id="PS50111"/>
    </source>
</evidence>
<dbReference type="GO" id="GO:0006935">
    <property type="term" value="P:chemotaxis"/>
    <property type="evidence" value="ECO:0007669"/>
    <property type="project" value="UniProtKB-ARBA"/>
</dbReference>
<keyword evidence="3 8" id="KW-1133">Transmembrane helix</keyword>
<dbReference type="GO" id="GO:0016020">
    <property type="term" value="C:membrane"/>
    <property type="evidence" value="ECO:0007669"/>
    <property type="project" value="UniProtKB-SubCell"/>
</dbReference>
<accession>A0A3S9XFP2</accession>
<sequence>MSKEKTAGLSSRQKKNNFLQVLLVILLVVLIAALIVNLFYLGKKTSDDRGYVKNANDLRVFSQIIAVESLKALSGEQQSFASLTASRAKFDTELNSLINYLDESQSKTLETTWIKLKSNINDLLMRKNALIDMHTAVETALKLVSNLRNANQNTLLKLKEEQSDIRLINQLQQESILLETIQYDLNELLTNFASTKNLSNSLNVKMKELNSIFDMLKQSGVLPASAQRVLLAATESQNQLASNIKIIADNASDVTALQGLDKSISSNTRILLDTSSDLALNLERQTSALGTSSILNYIIVILIILVVISIALLAEKTTRKRLQETAKENSVNQEAILQLLDEIGDLADGDLTVSATVSEAFTGAIADSINYSVEQLRDLVQTINQASGQVSVTAESSQALAMNLAEAAEHQAGEIAGVSVAISEMASSIDKVSETALESETVAKRSVEIAHNGNKIVHNTISGMDTIREQIQDTSKRIKRLGESSQEIGDIVGLIDDIAEQTNILALNAAIQASMAGDAGRGFAVVADEVQRLAERSSAATKQIETLVKAIQNDTNEAVISMEQTTSEVVRGAKLAENAGIALEEIETVSQALARLIQSISSAARQQASTAAHISKTMDVIQEITSQTSAGSTETAMTVGKLTTMARDMQQSVEGFKLPNN</sequence>
<gene>
    <name evidence="11" type="ORF">DM558_10930</name>
</gene>
<dbReference type="FunFam" id="1.10.287.950:FF:000001">
    <property type="entry name" value="Methyl-accepting chemotaxis sensory transducer"/>
    <property type="match status" value="1"/>
</dbReference>
<feature type="transmembrane region" description="Helical" evidence="8">
    <location>
        <begin position="294"/>
        <end position="314"/>
    </location>
</feature>
<dbReference type="InterPro" id="IPR004089">
    <property type="entry name" value="MCPsignal_dom"/>
</dbReference>
<dbReference type="PROSITE" id="PS50111">
    <property type="entry name" value="CHEMOTAXIS_TRANSDUC_2"/>
    <property type="match status" value="1"/>
</dbReference>
<keyword evidence="12" id="KW-1185">Reference proteome</keyword>
<feature type="domain" description="HAMP" evidence="10">
    <location>
        <begin position="335"/>
        <end position="381"/>
    </location>
</feature>
<dbReference type="InterPro" id="IPR003660">
    <property type="entry name" value="HAMP_dom"/>
</dbReference>
<dbReference type="SMART" id="SM00283">
    <property type="entry name" value="MA"/>
    <property type="match status" value="1"/>
</dbReference>
<keyword evidence="5 7" id="KW-0807">Transducer</keyword>
<organism evidence="11 12">
    <name type="scientific">Entomomonas moraniae</name>
    <dbReference type="NCBI Taxonomy" id="2213226"/>
    <lineage>
        <taxon>Bacteria</taxon>
        <taxon>Pseudomonadati</taxon>
        <taxon>Pseudomonadota</taxon>
        <taxon>Gammaproteobacteria</taxon>
        <taxon>Pseudomonadales</taxon>
        <taxon>Pseudomonadaceae</taxon>
        <taxon>Entomomonas</taxon>
    </lineage>
</organism>
<dbReference type="Proteomes" id="UP000273143">
    <property type="component" value="Chromosome"/>
</dbReference>
<evidence type="ECO:0000256" key="1">
    <source>
        <dbReference type="ARBA" id="ARBA00004141"/>
    </source>
</evidence>
<comment type="similarity">
    <text evidence="6">Belongs to the methyl-accepting chemotaxis (MCP) protein family.</text>
</comment>
<protein>
    <submittedName>
        <fullName evidence="11">Methyl-accepting chemotaxis protein</fullName>
    </submittedName>
</protein>
<evidence type="ECO:0000313" key="11">
    <source>
        <dbReference type="EMBL" id="AZS51251.1"/>
    </source>
</evidence>
<dbReference type="EMBL" id="CP029822">
    <property type="protein sequence ID" value="AZS51251.1"/>
    <property type="molecule type" value="Genomic_DNA"/>
</dbReference>
<evidence type="ECO:0000256" key="6">
    <source>
        <dbReference type="ARBA" id="ARBA00029447"/>
    </source>
</evidence>
<dbReference type="CDD" id="cd11386">
    <property type="entry name" value="MCP_signal"/>
    <property type="match status" value="1"/>
</dbReference>
<evidence type="ECO:0000256" key="2">
    <source>
        <dbReference type="ARBA" id="ARBA00022692"/>
    </source>
</evidence>
<feature type="transmembrane region" description="Helical" evidence="8">
    <location>
        <begin position="21"/>
        <end position="41"/>
    </location>
</feature>
<dbReference type="AlphaFoldDB" id="A0A3S9XFP2"/>
<dbReference type="Pfam" id="PF00015">
    <property type="entry name" value="MCPsignal"/>
    <property type="match status" value="1"/>
</dbReference>
<evidence type="ECO:0000256" key="7">
    <source>
        <dbReference type="PROSITE-ProRule" id="PRU00284"/>
    </source>
</evidence>
<evidence type="ECO:0000256" key="8">
    <source>
        <dbReference type="SAM" id="Phobius"/>
    </source>
</evidence>
<keyword evidence="4 8" id="KW-0472">Membrane</keyword>